<comment type="caution">
    <text evidence="2">The sequence shown here is derived from an EMBL/GenBank/DDBJ whole genome shotgun (WGS) entry which is preliminary data.</text>
</comment>
<evidence type="ECO:0000313" key="3">
    <source>
        <dbReference type="Proteomes" id="UP000608890"/>
    </source>
</evidence>
<keyword evidence="3" id="KW-1185">Reference proteome</keyword>
<organism evidence="2 3">
    <name type="scientific">Micromonospora sonchi</name>
    <dbReference type="NCBI Taxonomy" id="1763543"/>
    <lineage>
        <taxon>Bacteria</taxon>
        <taxon>Bacillati</taxon>
        <taxon>Actinomycetota</taxon>
        <taxon>Actinomycetes</taxon>
        <taxon>Micromonosporales</taxon>
        <taxon>Micromonosporaceae</taxon>
        <taxon>Micromonospora</taxon>
    </lineage>
</organism>
<dbReference type="AlphaFoldDB" id="A0A917WQE7"/>
<reference evidence="2" key="1">
    <citation type="journal article" date="2014" name="Int. J. Syst. Evol. Microbiol.">
        <title>Complete genome sequence of Corynebacterium casei LMG S-19264T (=DSM 44701T), isolated from a smear-ripened cheese.</title>
        <authorList>
            <consortium name="US DOE Joint Genome Institute (JGI-PGF)"/>
            <person name="Walter F."/>
            <person name="Albersmeier A."/>
            <person name="Kalinowski J."/>
            <person name="Ruckert C."/>
        </authorList>
    </citation>
    <scope>NUCLEOTIDE SEQUENCE</scope>
    <source>
        <strain evidence="2">CGMCC 4.7312</strain>
    </source>
</reference>
<feature type="region of interest" description="Disordered" evidence="1">
    <location>
        <begin position="14"/>
        <end position="33"/>
    </location>
</feature>
<name>A0A917WQE7_9ACTN</name>
<evidence type="ECO:0000256" key="1">
    <source>
        <dbReference type="SAM" id="MobiDB-lite"/>
    </source>
</evidence>
<accession>A0A917WQE7</accession>
<dbReference type="EMBL" id="BMNB01000001">
    <property type="protein sequence ID" value="GGM21297.1"/>
    <property type="molecule type" value="Genomic_DNA"/>
</dbReference>
<sequence>MALDKGWFEQGTSLSLEKGLNPGDNPTIPIGVEPLQESLSGDQSESVSDDLSDILKGLNVDPATFAKINEDYRQLSLLNSGVMAGVYFNLQVMDAAPTYRIEESQLAHYAATYVPHASFDQFWRLLLPDGGLSLIAAPPHCGRSSLAFALMARLCYSGEVDEAHHLTFGGSDTLPSRRIPRESRRVYLVELPPDEKAVDGEVEFKIREDFAEQLISLRDVLVRHRSRLIVMTRPEQWNRISRGMRWDFAPEIGESPDLIAIAHAHLRAAEPDYPHSSWLDSSRIARLFEKARPIDSVEIADLILGEQRKVGPGGREGLPSEEGVNNVVKARSNWREELREWHSRDGRTAIQRNFLLAAAILRDAPVGHIYAKAADLCRSFSDAEMELSGQTAPGVIELLHSVEGELDELERVEFRRPHWEDATVEYFWADRPLSRQIFMKWLADSALSSKQGDLVKLNQDDSLQVGRRVVEFALKFAVRHERPLPLAALVDTWHENRVLWRLLVDSVDAAATSDVNSQYVRRVLLDWAKAAEVARKRLVAAVCARNFGAVHTGFALRRLRHIGDSCTIEILPDLQNAVRRLWLDEAARVTLLQYLGAWCRNDYAAGRVVFETLAVIGDSETRLPHVLAVFSNESFRGVSIDVLEIAWRQVLDYSDLMQTDSPAQKCVNAWMSAVIESGRADAVLSVLAAAVSGATGTKASVRRDVLRGCVQKWVEGGVNDFDKRRMIQRNLSELLDADIARSARRIVAQG</sequence>
<reference evidence="2" key="2">
    <citation type="submission" date="2020-09" db="EMBL/GenBank/DDBJ databases">
        <authorList>
            <person name="Sun Q."/>
            <person name="Zhou Y."/>
        </authorList>
    </citation>
    <scope>NUCLEOTIDE SEQUENCE</scope>
    <source>
        <strain evidence="2">CGMCC 4.7312</strain>
    </source>
</reference>
<gene>
    <name evidence="2" type="ORF">GCM10011608_02450</name>
</gene>
<dbReference type="RefSeq" id="WP_189040332.1">
    <property type="nucleotide sequence ID" value="NZ_BMNB01000001.1"/>
</dbReference>
<protein>
    <submittedName>
        <fullName evidence="2">Uncharacterized protein</fullName>
    </submittedName>
</protein>
<dbReference type="Proteomes" id="UP000608890">
    <property type="component" value="Unassembled WGS sequence"/>
</dbReference>
<evidence type="ECO:0000313" key="2">
    <source>
        <dbReference type="EMBL" id="GGM21297.1"/>
    </source>
</evidence>
<proteinExistence type="predicted"/>